<dbReference type="InterPro" id="IPR003959">
    <property type="entry name" value="ATPase_AAA_core"/>
</dbReference>
<dbReference type="GO" id="GO:0005524">
    <property type="term" value="F:ATP binding"/>
    <property type="evidence" value="ECO:0007669"/>
    <property type="project" value="InterPro"/>
</dbReference>
<evidence type="ECO:0000313" key="7">
    <source>
        <dbReference type="EMBL" id="AZF74390.1"/>
    </source>
</evidence>
<dbReference type="EMBL" id="CP033238">
    <property type="protein sequence ID" value="AZF77013.1"/>
    <property type="molecule type" value="Genomic_DNA"/>
</dbReference>
<gene>
    <name evidence="12" type="ORF">HFC64_03420</name>
    <name evidence="13" type="ORF">SSOP1_1870</name>
    <name evidence="4" type="ORF">SULA_2571</name>
    <name evidence="2" type="ORF">SULB_2573</name>
    <name evidence="3" type="ORF">SULC_2568</name>
    <name evidence="5" type="ORF">SULG_13060</name>
    <name evidence="6" type="ORF">SULH_13060</name>
    <name evidence="7" type="ORF">SULI_13060</name>
    <name evidence="8" type="ORF">SULM_13050</name>
    <name evidence="9" type="ORF">SULN_13040</name>
    <name evidence="10" type="ORF">SULO_13060</name>
    <name evidence="11" type="ORF">SULZ_13090</name>
</gene>
<proteinExistence type="predicted"/>
<dbReference type="EMBL" id="CP033237">
    <property type="protein sequence ID" value="AZF74390.1"/>
    <property type="molecule type" value="Genomic_DNA"/>
</dbReference>
<evidence type="ECO:0000313" key="15">
    <source>
        <dbReference type="Proteomes" id="UP000033085"/>
    </source>
</evidence>
<dbReference type="KEGG" id="ssoa:SULA_2571"/>
<dbReference type="Proteomes" id="UP000076770">
    <property type="component" value="Chromosome i"/>
</dbReference>
<name>A0A0E3GTZ6_SACSO</name>
<evidence type="ECO:0000313" key="25">
    <source>
        <dbReference type="Proteomes" id="UP000594632"/>
    </source>
</evidence>
<evidence type="ECO:0000313" key="6">
    <source>
        <dbReference type="EMBL" id="AZF71770.1"/>
    </source>
</evidence>
<dbReference type="GeneID" id="44130531"/>
<dbReference type="EMBL" id="CP011057">
    <property type="protein sequence ID" value="AKA80071.1"/>
    <property type="molecule type" value="Genomic_DNA"/>
</dbReference>
<dbReference type="Proteomes" id="UP000275843">
    <property type="component" value="Chromosome"/>
</dbReference>
<dbReference type="Proteomes" id="UP000273194">
    <property type="component" value="Chromosome"/>
</dbReference>
<protein>
    <submittedName>
        <fullName evidence="12">AAA family ATPase</fullName>
    </submittedName>
    <submittedName>
        <fullName evidence="2">Chromosome segregation protein SMC</fullName>
    </submittedName>
</protein>
<dbReference type="GeneID" id="1454714"/>
<evidence type="ECO:0000313" key="11">
    <source>
        <dbReference type="EMBL" id="AZF84815.1"/>
    </source>
</evidence>
<evidence type="ECO:0000313" key="12">
    <source>
        <dbReference type="EMBL" id="QPG49070.1"/>
    </source>
</evidence>
<evidence type="ECO:0000313" key="21">
    <source>
        <dbReference type="Proteomes" id="UP000273443"/>
    </source>
</evidence>
<evidence type="ECO:0000313" key="5">
    <source>
        <dbReference type="EMBL" id="AZF69150.1"/>
    </source>
</evidence>
<dbReference type="Proteomes" id="UP000033085">
    <property type="component" value="Chromosome"/>
</dbReference>
<dbReference type="EMBL" id="CP050869">
    <property type="protein sequence ID" value="QPG49070.1"/>
    <property type="molecule type" value="Genomic_DNA"/>
</dbReference>
<dbReference type="Gene3D" id="3.40.50.300">
    <property type="entry name" value="P-loop containing nucleotide triphosphate hydrolases"/>
    <property type="match status" value="2"/>
</dbReference>
<dbReference type="PATRIC" id="fig|2287.6.peg.2739"/>
<evidence type="ECO:0000313" key="13">
    <source>
        <dbReference type="EMBL" id="SAI85424.1"/>
    </source>
</evidence>
<dbReference type="EMBL" id="LT549890">
    <property type="protein sequence ID" value="SAI85424.1"/>
    <property type="molecule type" value="Genomic_DNA"/>
</dbReference>
<evidence type="ECO:0000313" key="8">
    <source>
        <dbReference type="EMBL" id="AZF77013.1"/>
    </source>
</evidence>
<dbReference type="EMBL" id="CP033240">
    <property type="protein sequence ID" value="AZF82223.1"/>
    <property type="molecule type" value="Genomic_DNA"/>
</dbReference>
<dbReference type="EMBL" id="CP011056">
    <property type="protein sequence ID" value="AKA77380.1"/>
    <property type="molecule type" value="Genomic_DNA"/>
</dbReference>
<evidence type="ECO:0000313" key="4">
    <source>
        <dbReference type="EMBL" id="AKA80071.1"/>
    </source>
</evidence>
<evidence type="ECO:0000313" key="10">
    <source>
        <dbReference type="EMBL" id="AZF82223.1"/>
    </source>
</evidence>
<dbReference type="InterPro" id="IPR051396">
    <property type="entry name" value="Bact_Antivir_Def_Nuclease"/>
</dbReference>
<evidence type="ECO:0000313" key="17">
    <source>
        <dbReference type="Proteomes" id="UP000076770"/>
    </source>
</evidence>
<dbReference type="KEGG" id="ssof:SULC_2568"/>
<organism evidence="2 15">
    <name type="scientific">Saccharolobus solfataricus</name>
    <name type="common">Sulfolobus solfataricus</name>
    <dbReference type="NCBI Taxonomy" id="2287"/>
    <lineage>
        <taxon>Archaea</taxon>
        <taxon>Thermoproteota</taxon>
        <taxon>Thermoprotei</taxon>
        <taxon>Sulfolobales</taxon>
        <taxon>Sulfolobaceae</taxon>
        <taxon>Saccharolobus</taxon>
    </lineage>
</organism>
<sequence length="315" mass="35922">MIENISIGNFRGLKLNVNLGRINAIIGRNGTGKTSFLEALFFSSLFLSDYSESDISSLMIYAFNSRGDMISAFLSLTDSEVELGLHGGERIKLSFRRKEKEKIDIYLLKDESKKDEKIASISLSSGILAKETISVPIRVPEVKLIKRHKIMEHFLPVYLSVYFDFYDYPERIIGSAKKKGVKSDFEILPDEMGLYKVHYVKENETKPAYVIGRGLLKKELIIDSLTYSNLLLIDEIENSLHPDLLLEIFNVMKDKGKNSQIVFTTHSNEVIKMMTKVFDDSNAKIIYLSTRGTSREYKLSEISEIDEPLSWVGYI</sequence>
<evidence type="ECO:0000313" key="18">
    <source>
        <dbReference type="Proteomes" id="UP000267993"/>
    </source>
</evidence>
<evidence type="ECO:0000313" key="3">
    <source>
        <dbReference type="EMBL" id="AKA77380.1"/>
    </source>
</evidence>
<dbReference type="Proteomes" id="UP000282269">
    <property type="component" value="Chromosome"/>
</dbReference>
<evidence type="ECO:0000313" key="20">
    <source>
        <dbReference type="Proteomes" id="UP000273194"/>
    </source>
</evidence>
<dbReference type="InterPro" id="IPR027417">
    <property type="entry name" value="P-loop_NTPase"/>
</dbReference>
<evidence type="ECO:0000313" key="16">
    <source>
        <dbReference type="Proteomes" id="UP000033106"/>
    </source>
</evidence>
<dbReference type="EMBL" id="CP033241">
    <property type="protein sequence ID" value="AZF84815.1"/>
    <property type="molecule type" value="Genomic_DNA"/>
</dbReference>
<dbReference type="RefSeq" id="WP_009990359.1">
    <property type="nucleotide sequence ID" value="NZ_CP011055.2"/>
</dbReference>
<dbReference type="PANTHER" id="PTHR43581:SF4">
    <property type="entry name" value="ATP_GTP PHOSPHATASE"/>
    <property type="match status" value="1"/>
</dbReference>
<dbReference type="EMBL" id="CP033235">
    <property type="protein sequence ID" value="AZF69150.1"/>
    <property type="molecule type" value="Genomic_DNA"/>
</dbReference>
<reference evidence="17" key="2">
    <citation type="submission" date="2016-04" db="EMBL/GenBank/DDBJ databases">
        <authorList>
            <person name="Shah S.A."/>
            <person name="Garrett R.A."/>
        </authorList>
    </citation>
    <scope>NUCLEOTIDE SEQUENCE [LARGE SCALE GENOMIC DNA]</scope>
    <source>
        <strain evidence="17">ATCC 35091 / DSM 1616 / JCM 8930 / NBRC 15331 / P1</strain>
    </source>
</reference>
<dbReference type="Proteomes" id="UP000267993">
    <property type="component" value="Chromosome"/>
</dbReference>
<dbReference type="Proteomes" id="UP000278715">
    <property type="component" value="Chromosome"/>
</dbReference>
<reference evidence="18 19" key="4">
    <citation type="journal article" date="2018" name="Proc. Natl. Acad. Sci. U.S.A.">
        <title>Nonmutational mechanism of inheritance in the Archaeon Sulfolobus solfataricus.</title>
        <authorList>
            <person name="Payne S."/>
            <person name="McCarthy S."/>
            <person name="Johnson T."/>
            <person name="North E."/>
            <person name="Blum P."/>
        </authorList>
    </citation>
    <scope>NUCLEOTIDE SEQUENCE [LARGE SCALE GENOMIC DNA]</scope>
    <source>
        <strain evidence="6 18">SARC-H</strain>
        <strain evidence="7 22">SARC-I</strain>
        <strain evidence="9 23">SARC-N</strain>
        <strain evidence="10 24">SARC-O</strain>
        <strain evidence="11 19">SUL120</strain>
        <strain evidence="5 20">SULG</strain>
        <strain evidence="8 21">SULM</strain>
    </source>
</reference>
<reference evidence="12 25" key="6">
    <citation type="journal article" date="2020" name="Nat. Commun.">
        <title>The structures of two archaeal type IV pili illuminate evolutionary relationships.</title>
        <authorList>
            <person name="Wang F."/>
            <person name="Baquero D.P."/>
            <person name="Su Z."/>
            <person name="Beltran L.C."/>
            <person name="Prangishvili D."/>
            <person name="Krupovic M."/>
            <person name="Egelman E.H."/>
        </authorList>
    </citation>
    <scope>NUCLEOTIDE SEQUENCE [LARGE SCALE GENOMIC DNA]</scope>
    <source>
        <strain evidence="12 25">POZ149</strain>
    </source>
</reference>
<dbReference type="Proteomes" id="UP000033057">
    <property type="component" value="Chromosome"/>
</dbReference>
<evidence type="ECO:0000313" key="24">
    <source>
        <dbReference type="Proteomes" id="UP000282269"/>
    </source>
</evidence>
<dbReference type="OrthoDB" id="25344at2157"/>
<dbReference type="SUPFAM" id="SSF52540">
    <property type="entry name" value="P-loop containing nucleoside triphosphate hydrolases"/>
    <property type="match status" value="2"/>
</dbReference>
<evidence type="ECO:0000313" key="14">
    <source>
        <dbReference type="Proteomes" id="UP000033057"/>
    </source>
</evidence>
<reference evidence="2" key="5">
    <citation type="submission" date="2018-10" db="EMBL/GenBank/DDBJ databases">
        <authorList>
            <person name="McCarthy S."/>
            <person name="Gradnigo J."/>
            <person name="Johnson T."/>
            <person name="Payne S."/>
            <person name="Lipzen A."/>
            <person name="Schackwitz W."/>
            <person name="Martin J."/>
            <person name="Moriyama E."/>
            <person name="Blum P."/>
        </authorList>
    </citation>
    <scope>NUCLEOTIDE SEQUENCE</scope>
    <source>
        <strain evidence="2">SARC-B</strain>
        <strain evidence="3">SARC-C</strain>
        <strain evidence="4">SULA</strain>
    </source>
</reference>
<dbReference type="Proteomes" id="UP000594632">
    <property type="component" value="Chromosome"/>
</dbReference>
<dbReference type="AlphaFoldDB" id="A0A0E3GTZ6"/>
<evidence type="ECO:0000313" key="19">
    <source>
        <dbReference type="Proteomes" id="UP000269431"/>
    </source>
</evidence>
<evidence type="ECO:0000313" key="23">
    <source>
        <dbReference type="Proteomes" id="UP000278715"/>
    </source>
</evidence>
<reference evidence="14 15" key="1">
    <citation type="journal article" date="2015" name="Genome Announc.">
        <title>Complete Genome Sequence of Sulfolobus solfataricus Strain 98/2 and Evolved Derivatives.</title>
        <authorList>
            <person name="McCarthy S."/>
            <person name="Gradnigo J."/>
            <person name="Johnson T."/>
            <person name="Payne S."/>
            <person name="Lipzen A."/>
            <person name="Martin J."/>
            <person name="Schackwitz W."/>
            <person name="Moriyama E."/>
            <person name="Blum P."/>
        </authorList>
    </citation>
    <scope>NUCLEOTIDE SEQUENCE [LARGE SCALE GENOMIC DNA]</scope>
    <source>
        <strain evidence="14">98/2 SULC</strain>
        <strain evidence="2">SARC-B</strain>
        <strain evidence="3">SARC-C</strain>
        <strain evidence="4 16">SULA</strain>
        <strain evidence="15">SULB</strain>
    </source>
</reference>
<dbReference type="Proteomes" id="UP000269431">
    <property type="component" value="Chromosome"/>
</dbReference>
<dbReference type="Pfam" id="PF13304">
    <property type="entry name" value="AAA_21"/>
    <property type="match status" value="1"/>
</dbReference>
<accession>A0A0E3GTZ6</accession>
<dbReference type="Proteomes" id="UP000273443">
    <property type="component" value="Chromosome"/>
</dbReference>
<dbReference type="EMBL" id="CP011055">
    <property type="protein sequence ID" value="AKA74686.1"/>
    <property type="molecule type" value="Genomic_DNA"/>
</dbReference>
<evidence type="ECO:0000313" key="2">
    <source>
        <dbReference type="EMBL" id="AKA74686.1"/>
    </source>
</evidence>
<dbReference type="OMA" id="YDRLPAY"/>
<evidence type="ECO:0000259" key="1">
    <source>
        <dbReference type="Pfam" id="PF13304"/>
    </source>
</evidence>
<dbReference type="PANTHER" id="PTHR43581">
    <property type="entry name" value="ATP/GTP PHOSPHATASE"/>
    <property type="match status" value="1"/>
</dbReference>
<evidence type="ECO:0000313" key="9">
    <source>
        <dbReference type="EMBL" id="AZF79618.1"/>
    </source>
</evidence>
<dbReference type="EMBL" id="CP033236">
    <property type="protein sequence ID" value="AZF71770.1"/>
    <property type="molecule type" value="Genomic_DNA"/>
</dbReference>
<dbReference type="KEGG" id="ssol:SULB_2573"/>
<evidence type="ECO:0000313" key="22">
    <source>
        <dbReference type="Proteomes" id="UP000275843"/>
    </source>
</evidence>
<dbReference type="GO" id="GO:0016887">
    <property type="term" value="F:ATP hydrolysis activity"/>
    <property type="evidence" value="ECO:0007669"/>
    <property type="project" value="InterPro"/>
</dbReference>
<dbReference type="Proteomes" id="UP000033106">
    <property type="component" value="Chromosome"/>
</dbReference>
<feature type="domain" description="ATPase AAA-type core" evidence="1">
    <location>
        <begin position="22"/>
        <end position="271"/>
    </location>
</feature>
<dbReference type="EMBL" id="CP033239">
    <property type="protein sequence ID" value="AZF79618.1"/>
    <property type="molecule type" value="Genomic_DNA"/>
</dbReference>
<reference evidence="13" key="3">
    <citation type="submission" date="2016-04" db="EMBL/GenBank/DDBJ databases">
        <authorList>
            <person name="Evans L.H."/>
            <person name="Alamgir A."/>
            <person name="Owens N."/>
            <person name="Weber N.D."/>
            <person name="Virtaneva K."/>
            <person name="Barbian K."/>
            <person name="Babar A."/>
            <person name="Rosenke K."/>
        </authorList>
    </citation>
    <scope>NUCLEOTIDE SEQUENCE</scope>
    <source>
        <strain evidence="13">P1</strain>
    </source>
</reference>